<dbReference type="EMBL" id="VKAD01000001">
    <property type="protein sequence ID" value="TXR54462.1"/>
    <property type="molecule type" value="Genomic_DNA"/>
</dbReference>
<dbReference type="InterPro" id="IPR010865">
    <property type="entry name" value="DUF1499"/>
</dbReference>
<keyword evidence="2" id="KW-1185">Reference proteome</keyword>
<dbReference type="AlphaFoldDB" id="A0A5C8Z948"/>
<dbReference type="PANTHER" id="PTHR34801:SF6">
    <property type="entry name" value="SLL1620 PROTEIN"/>
    <property type="match status" value="1"/>
</dbReference>
<sequence>MSIIVIVLVAFIALNALRIYMQNNQTPTLGVENGQLKPVSKKPNNVSTQAVDEAKRVEPLAMKGSIEETMQALKSAVESYGGANIETETGNYLYVIFTTARMKYHDDAEFWIDEAKGVVHFRSASRAGYSDMGLNRKRYEELAELYSSL</sequence>
<dbReference type="PANTHER" id="PTHR34801">
    <property type="entry name" value="EXPRESSED PROTEIN"/>
    <property type="match status" value="1"/>
</dbReference>
<dbReference type="Proteomes" id="UP000321764">
    <property type="component" value="Unassembled WGS sequence"/>
</dbReference>
<proteinExistence type="predicted"/>
<gene>
    <name evidence="1" type="ORF">FME95_07985</name>
</gene>
<reference evidence="1 2" key="1">
    <citation type="submission" date="2019-07" db="EMBL/GenBank/DDBJ databases">
        <title>Reinekea sp. strain SSH23 genome sequencing and assembly.</title>
        <authorList>
            <person name="Kim I."/>
        </authorList>
    </citation>
    <scope>NUCLEOTIDE SEQUENCE [LARGE SCALE GENOMIC DNA]</scope>
    <source>
        <strain evidence="1 2">SSH23</strain>
    </source>
</reference>
<organism evidence="1 2">
    <name type="scientific">Reinekea thalattae</name>
    <dbReference type="NCBI Taxonomy" id="2593301"/>
    <lineage>
        <taxon>Bacteria</taxon>
        <taxon>Pseudomonadati</taxon>
        <taxon>Pseudomonadota</taxon>
        <taxon>Gammaproteobacteria</taxon>
        <taxon>Oceanospirillales</taxon>
        <taxon>Saccharospirillaceae</taxon>
        <taxon>Reinekea</taxon>
    </lineage>
</organism>
<dbReference type="OrthoDB" id="9793534at2"/>
<evidence type="ECO:0000313" key="1">
    <source>
        <dbReference type="EMBL" id="TXR54462.1"/>
    </source>
</evidence>
<evidence type="ECO:0000313" key="2">
    <source>
        <dbReference type="Proteomes" id="UP000321764"/>
    </source>
</evidence>
<protein>
    <submittedName>
        <fullName evidence="1">DUF1499 domain-containing protein</fullName>
    </submittedName>
</protein>
<accession>A0A5C8Z948</accession>
<comment type="caution">
    <text evidence="1">The sequence shown here is derived from an EMBL/GenBank/DDBJ whole genome shotgun (WGS) entry which is preliminary data.</text>
</comment>
<name>A0A5C8Z948_9GAMM</name>
<dbReference type="Pfam" id="PF07386">
    <property type="entry name" value="DUF1499"/>
    <property type="match status" value="1"/>
</dbReference>
<dbReference type="PIRSF" id="PIRSF026426">
    <property type="entry name" value="DUF1499"/>
    <property type="match status" value="1"/>
</dbReference>
<dbReference type="RefSeq" id="WP_147713860.1">
    <property type="nucleotide sequence ID" value="NZ_VKAD01000001.1"/>
</dbReference>